<evidence type="ECO:0000313" key="2">
    <source>
        <dbReference type="Proteomes" id="UP001500416"/>
    </source>
</evidence>
<dbReference type="RefSeq" id="WP_343931757.1">
    <property type="nucleotide sequence ID" value="NZ_BAAABU010000001.1"/>
</dbReference>
<dbReference type="InterPro" id="IPR025850">
    <property type="entry name" value="SUKH-3"/>
</dbReference>
<evidence type="ECO:0000313" key="1">
    <source>
        <dbReference type="EMBL" id="GAA0209090.1"/>
    </source>
</evidence>
<sequence length="191" mass="21002">MIRLQGHNNFMRGAADAVNPLNHPLFKVRATSDDMLGSATGTGSEVVVHEWSYAAAKALRKAGWRPGRQVDTTRWREQFAAGGVVMHPAAERFLAEFGGLRFRGGWWWVLSAAEVVDLDPELCADEGDRFLHWSRELGISLFPVGRAEGIYPLGIDQDGVIYLVATWVARFGALDEGVEALVRGDLPKNVA</sequence>
<comment type="caution">
    <text evidence="1">The sequence shown here is derived from an EMBL/GenBank/DDBJ whole genome shotgun (WGS) entry which is preliminary data.</text>
</comment>
<dbReference type="EMBL" id="BAAABU010000001">
    <property type="protein sequence ID" value="GAA0209090.1"/>
    <property type="molecule type" value="Genomic_DNA"/>
</dbReference>
<proteinExistence type="predicted"/>
<dbReference type="Proteomes" id="UP001500416">
    <property type="component" value="Unassembled WGS sequence"/>
</dbReference>
<name>A0ABN0T1C9_9PSEU</name>
<organism evidence="1 2">
    <name type="scientific">Saccharothrix mutabilis subsp. mutabilis</name>
    <dbReference type="NCBI Taxonomy" id="66855"/>
    <lineage>
        <taxon>Bacteria</taxon>
        <taxon>Bacillati</taxon>
        <taxon>Actinomycetota</taxon>
        <taxon>Actinomycetes</taxon>
        <taxon>Pseudonocardiales</taxon>
        <taxon>Pseudonocardiaceae</taxon>
        <taxon>Saccharothrix</taxon>
    </lineage>
</organism>
<keyword evidence="2" id="KW-1185">Reference proteome</keyword>
<dbReference type="Pfam" id="PF14433">
    <property type="entry name" value="SUKH-3"/>
    <property type="match status" value="1"/>
</dbReference>
<reference evidence="1 2" key="1">
    <citation type="journal article" date="2019" name="Int. J. Syst. Evol. Microbiol.">
        <title>The Global Catalogue of Microorganisms (GCM) 10K type strain sequencing project: providing services to taxonomists for standard genome sequencing and annotation.</title>
        <authorList>
            <consortium name="The Broad Institute Genomics Platform"/>
            <consortium name="The Broad Institute Genome Sequencing Center for Infectious Disease"/>
            <person name="Wu L."/>
            <person name="Ma J."/>
        </authorList>
    </citation>
    <scope>NUCLEOTIDE SEQUENCE [LARGE SCALE GENOMIC DNA]</scope>
    <source>
        <strain evidence="1 2">JCM 3380</strain>
    </source>
</reference>
<evidence type="ECO:0008006" key="3">
    <source>
        <dbReference type="Google" id="ProtNLM"/>
    </source>
</evidence>
<accession>A0ABN0T1C9</accession>
<protein>
    <recommendedName>
        <fullName evidence="3">SUKH-3 immunity protein of toxin-antitoxin system</fullName>
    </recommendedName>
</protein>
<gene>
    <name evidence="1" type="ORF">GCM10010492_03460</name>
</gene>